<feature type="domain" description="N-acetyltransferase" evidence="1">
    <location>
        <begin position="1"/>
        <end position="147"/>
    </location>
</feature>
<dbReference type="Proteomes" id="UP000035909">
    <property type="component" value="Unassembled WGS sequence"/>
</dbReference>
<dbReference type="GO" id="GO:0016747">
    <property type="term" value="F:acyltransferase activity, transferring groups other than amino-acyl groups"/>
    <property type="evidence" value="ECO:0007669"/>
    <property type="project" value="InterPro"/>
</dbReference>
<organism evidence="2 3">
    <name type="scientific">Photobacterium ganghwense</name>
    <dbReference type="NCBI Taxonomy" id="320778"/>
    <lineage>
        <taxon>Bacteria</taxon>
        <taxon>Pseudomonadati</taxon>
        <taxon>Pseudomonadota</taxon>
        <taxon>Gammaproteobacteria</taxon>
        <taxon>Vibrionales</taxon>
        <taxon>Vibrionaceae</taxon>
        <taxon>Photobacterium</taxon>
    </lineage>
</organism>
<dbReference type="Gene3D" id="3.40.630.30">
    <property type="match status" value="1"/>
</dbReference>
<proteinExistence type="predicted"/>
<protein>
    <submittedName>
        <fullName evidence="2">GCN5 family acetyltransferase</fullName>
    </submittedName>
</protein>
<dbReference type="RefSeq" id="WP_047884523.1">
    <property type="nucleotide sequence ID" value="NZ_CP071326.1"/>
</dbReference>
<name>A0A0J1HFF7_9GAMM</name>
<comment type="caution">
    <text evidence="2">The sequence shown here is derived from an EMBL/GenBank/DDBJ whole genome shotgun (WGS) entry which is preliminary data.</text>
</comment>
<gene>
    <name evidence="2" type="ORF">ABT57_07345</name>
</gene>
<keyword evidence="3" id="KW-1185">Reference proteome</keyword>
<evidence type="ECO:0000313" key="3">
    <source>
        <dbReference type="Proteomes" id="UP000035909"/>
    </source>
</evidence>
<sequence length="147" mass="16706">MDLSWLPADFDALYAIYSDLEVVANNRFLPYSSRNCFEAMFIDDQYNFVCCADDGEILGHLAIIGSNKPRTRHVVSFGIAVSKRSRGQGVVRQLMQHLIDYCDNWLNVRRIELEVHANNEAALGLYNTFGFELEGAKKQAVFVSIYC</sequence>
<dbReference type="STRING" id="320778.ABT57_07345"/>
<dbReference type="PATRIC" id="fig|320778.3.peg.1590"/>
<dbReference type="PROSITE" id="PS51186">
    <property type="entry name" value="GNAT"/>
    <property type="match status" value="1"/>
</dbReference>
<dbReference type="Pfam" id="PF00583">
    <property type="entry name" value="Acetyltransf_1"/>
    <property type="match status" value="1"/>
</dbReference>
<keyword evidence="2" id="KW-0808">Transferase</keyword>
<dbReference type="InterPro" id="IPR000182">
    <property type="entry name" value="GNAT_dom"/>
</dbReference>
<evidence type="ECO:0000313" key="2">
    <source>
        <dbReference type="EMBL" id="KLV10358.1"/>
    </source>
</evidence>
<dbReference type="CDD" id="cd04301">
    <property type="entry name" value="NAT_SF"/>
    <property type="match status" value="1"/>
</dbReference>
<dbReference type="PANTHER" id="PTHR43415:SF3">
    <property type="entry name" value="GNAT-FAMILY ACETYLTRANSFERASE"/>
    <property type="match status" value="1"/>
</dbReference>
<dbReference type="InterPro" id="IPR016181">
    <property type="entry name" value="Acyl_CoA_acyltransferase"/>
</dbReference>
<accession>A0A0J1HFF7</accession>
<dbReference type="AlphaFoldDB" id="A0A0J1HFF7"/>
<reference evidence="2 3" key="1">
    <citation type="submission" date="2015-05" db="EMBL/GenBank/DDBJ databases">
        <title>Photobacterium galathea sp. nov.</title>
        <authorList>
            <person name="Machado H."/>
            <person name="Gram L."/>
        </authorList>
    </citation>
    <scope>NUCLEOTIDE SEQUENCE [LARGE SCALE GENOMIC DNA]</scope>
    <source>
        <strain evidence="2 3">DSM 22954</strain>
    </source>
</reference>
<evidence type="ECO:0000259" key="1">
    <source>
        <dbReference type="PROSITE" id="PS51186"/>
    </source>
</evidence>
<dbReference type="EMBL" id="LDOU01000006">
    <property type="protein sequence ID" value="KLV10358.1"/>
    <property type="molecule type" value="Genomic_DNA"/>
</dbReference>
<dbReference type="PANTHER" id="PTHR43415">
    <property type="entry name" value="SPERMIDINE N(1)-ACETYLTRANSFERASE"/>
    <property type="match status" value="1"/>
</dbReference>
<dbReference type="SUPFAM" id="SSF55729">
    <property type="entry name" value="Acyl-CoA N-acyltransferases (Nat)"/>
    <property type="match status" value="1"/>
</dbReference>